<accession>A0ABY8VG63</accession>
<dbReference type="InterPro" id="IPR023476">
    <property type="entry name" value="Pep_tRNA_hydro_II_dom_sf"/>
</dbReference>
<evidence type="ECO:0000256" key="3">
    <source>
        <dbReference type="ARBA" id="ARBA00048707"/>
    </source>
</evidence>
<dbReference type="InterPro" id="IPR002833">
    <property type="entry name" value="PTH2"/>
</dbReference>
<comment type="catalytic activity">
    <reaction evidence="3">
        <text>an N-acyl-L-alpha-aminoacyl-tRNA + H2O = an N-acyl-L-amino acid + a tRNA + H(+)</text>
        <dbReference type="Rhea" id="RHEA:54448"/>
        <dbReference type="Rhea" id="RHEA-COMP:10123"/>
        <dbReference type="Rhea" id="RHEA-COMP:13883"/>
        <dbReference type="ChEBI" id="CHEBI:15377"/>
        <dbReference type="ChEBI" id="CHEBI:15378"/>
        <dbReference type="ChEBI" id="CHEBI:59874"/>
        <dbReference type="ChEBI" id="CHEBI:78442"/>
        <dbReference type="ChEBI" id="CHEBI:138191"/>
        <dbReference type="EC" id="3.1.1.29"/>
    </reaction>
</comment>
<keyword evidence="5" id="KW-1185">Reference proteome</keyword>
<gene>
    <name evidence="4" type="ORF">QP027_09090</name>
</gene>
<dbReference type="Proteomes" id="UP001225598">
    <property type="component" value="Chromosome"/>
</dbReference>
<evidence type="ECO:0000313" key="4">
    <source>
        <dbReference type="EMBL" id="WIM67263.1"/>
    </source>
</evidence>
<keyword evidence="2 4" id="KW-0378">Hydrolase</keyword>
<dbReference type="RefSeq" id="WP_284824240.1">
    <property type="nucleotide sequence ID" value="NZ_CP126969.1"/>
</dbReference>
<dbReference type="GO" id="GO:0016787">
    <property type="term" value="F:hydrolase activity"/>
    <property type="evidence" value="ECO:0007669"/>
    <property type="project" value="UniProtKB-KW"/>
</dbReference>
<evidence type="ECO:0000256" key="1">
    <source>
        <dbReference type="ARBA" id="ARBA00013260"/>
    </source>
</evidence>
<dbReference type="Gene3D" id="3.40.1490.10">
    <property type="entry name" value="Bit1"/>
    <property type="match status" value="1"/>
</dbReference>
<dbReference type="EMBL" id="CP126969">
    <property type="protein sequence ID" value="WIM67263.1"/>
    <property type="molecule type" value="Genomic_DNA"/>
</dbReference>
<dbReference type="SUPFAM" id="SSF102462">
    <property type="entry name" value="Peptidyl-tRNA hydrolase II"/>
    <property type="match status" value="1"/>
</dbReference>
<evidence type="ECO:0000256" key="2">
    <source>
        <dbReference type="ARBA" id="ARBA00022801"/>
    </source>
</evidence>
<dbReference type="Pfam" id="PF01981">
    <property type="entry name" value="PTH2"/>
    <property type="match status" value="1"/>
</dbReference>
<name>A0ABY8VG63_9CORY</name>
<reference evidence="4 5" key="1">
    <citation type="submission" date="2023-05" db="EMBL/GenBank/DDBJ databases">
        <title>Corynebacterium suedekumii sp. nov. and Corynebacterium breve sp. nov. isolated from raw cow's milk.</title>
        <authorList>
            <person name="Baer M.K."/>
            <person name="Mehl L."/>
            <person name="Hellmuth R."/>
            <person name="Marke G."/>
            <person name="Lipski A."/>
        </authorList>
    </citation>
    <scope>NUCLEOTIDE SEQUENCE [LARGE SCALE GENOMIC DNA]</scope>
    <source>
        <strain evidence="4 5">R4</strain>
    </source>
</reference>
<organism evidence="4 5">
    <name type="scientific">Corynebacterium breve</name>
    <dbReference type="NCBI Taxonomy" id="3049799"/>
    <lineage>
        <taxon>Bacteria</taxon>
        <taxon>Bacillati</taxon>
        <taxon>Actinomycetota</taxon>
        <taxon>Actinomycetes</taxon>
        <taxon>Mycobacteriales</taxon>
        <taxon>Corynebacteriaceae</taxon>
        <taxon>Corynebacterium</taxon>
    </lineage>
</organism>
<proteinExistence type="predicted"/>
<evidence type="ECO:0000313" key="5">
    <source>
        <dbReference type="Proteomes" id="UP001225598"/>
    </source>
</evidence>
<dbReference type="EC" id="3.1.1.29" evidence="1"/>
<protein>
    <recommendedName>
        <fullName evidence="1">peptidyl-tRNA hydrolase</fullName>
        <ecNumber evidence="1">3.1.1.29</ecNumber>
    </recommendedName>
</protein>
<sequence length="248" mass="26695">MSTEHIAQAHAFLASSVAVDRGERTEDPSDPATVQAMQIALHIPKTDPPRRNDLLVAAAQSVVAVCLAPEAVTDSQWHARLEQWYGHLIRKIARRGRNLAWRAVQSTPGITAQWGSAEARAFLPSAVSEVPTEVRKLQIQGTDLPLHEDSDINPTWPTIAVNRALSMTVGKAAAQVGHASMLYAARMPATIIVPWAEQGFPLNVVEAAPELFDDAVNHPQSVVVRDAGFTEIAPNSITTATFPPAASI</sequence>